<keyword evidence="2" id="KW-0812">Transmembrane</keyword>
<dbReference type="Proteomes" id="UP001050808">
    <property type="component" value="Unassembled WGS sequence"/>
</dbReference>
<evidence type="ECO:0008006" key="5">
    <source>
        <dbReference type="Google" id="ProtNLM"/>
    </source>
</evidence>
<evidence type="ECO:0000256" key="2">
    <source>
        <dbReference type="SAM" id="Phobius"/>
    </source>
</evidence>
<feature type="transmembrane region" description="Helical" evidence="2">
    <location>
        <begin position="44"/>
        <end position="64"/>
    </location>
</feature>
<feature type="region of interest" description="Disordered" evidence="1">
    <location>
        <begin position="64"/>
        <end position="113"/>
    </location>
</feature>
<organism evidence="3 4">
    <name type="scientific">Streptomyces violascens</name>
    <dbReference type="NCBI Taxonomy" id="67381"/>
    <lineage>
        <taxon>Bacteria</taxon>
        <taxon>Bacillati</taxon>
        <taxon>Actinomycetota</taxon>
        <taxon>Actinomycetes</taxon>
        <taxon>Kitasatosporales</taxon>
        <taxon>Streptomycetaceae</taxon>
        <taxon>Streptomyces</taxon>
    </lineage>
</organism>
<feature type="region of interest" description="Disordered" evidence="1">
    <location>
        <begin position="1"/>
        <end position="34"/>
    </location>
</feature>
<sequence length="193" mass="19562">MTQSNPQPPEHPVGPGEEAAGTTGKAAGRRGRFARLTRQGRMRWVALGLVVVLIGGGAAAAAVAEHHHEERGGGRDAAEGPRRHGGPEKDGRDGAKKEREAGQDRWGSAAGGLMQAPVPLPALTAAQAVDKATGAVSGGKVESLRVVAQQGGGSAWEAVVLGPDGVRHTVTLAGADGTVTSNTVTERSPEAAR</sequence>
<evidence type="ECO:0000256" key="1">
    <source>
        <dbReference type="SAM" id="MobiDB-lite"/>
    </source>
</evidence>
<gene>
    <name evidence="3" type="ORF">Sviol_60170</name>
</gene>
<name>A0ABQ3QWF2_9ACTN</name>
<accession>A0ABQ3QWF2</accession>
<proteinExistence type="predicted"/>
<keyword evidence="4" id="KW-1185">Reference proteome</keyword>
<reference evidence="3" key="1">
    <citation type="submission" date="2024-05" db="EMBL/GenBank/DDBJ databases">
        <title>Whole genome shotgun sequence of Streptomyces violascens NBRC 12920.</title>
        <authorList>
            <person name="Komaki H."/>
            <person name="Tamura T."/>
        </authorList>
    </citation>
    <scope>NUCLEOTIDE SEQUENCE</scope>
    <source>
        <strain evidence="3">NBRC 12920</strain>
    </source>
</reference>
<dbReference type="EMBL" id="BNDY01000017">
    <property type="protein sequence ID" value="GHI41609.1"/>
    <property type="molecule type" value="Genomic_DNA"/>
</dbReference>
<comment type="caution">
    <text evidence="3">The sequence shown here is derived from an EMBL/GenBank/DDBJ whole genome shotgun (WGS) entry which is preliminary data.</text>
</comment>
<keyword evidence="2" id="KW-0472">Membrane</keyword>
<dbReference type="RefSeq" id="WP_226599643.1">
    <property type="nucleotide sequence ID" value="NZ_BNDY01000017.1"/>
</dbReference>
<protein>
    <recommendedName>
        <fullName evidence="5">PepSY domain-containing protein</fullName>
    </recommendedName>
</protein>
<evidence type="ECO:0000313" key="4">
    <source>
        <dbReference type="Proteomes" id="UP001050808"/>
    </source>
</evidence>
<feature type="compositionally biased region" description="Basic and acidic residues" evidence="1">
    <location>
        <begin position="64"/>
        <end position="103"/>
    </location>
</feature>
<keyword evidence="2" id="KW-1133">Transmembrane helix</keyword>
<feature type="compositionally biased region" description="Pro residues" evidence="1">
    <location>
        <begin position="1"/>
        <end position="12"/>
    </location>
</feature>
<evidence type="ECO:0000313" key="3">
    <source>
        <dbReference type="EMBL" id="GHI41609.1"/>
    </source>
</evidence>